<dbReference type="Proteomes" id="UP000887565">
    <property type="component" value="Unplaced"/>
</dbReference>
<proteinExistence type="predicted"/>
<dbReference type="AlphaFoldDB" id="A0A915I280"/>
<feature type="compositionally biased region" description="Basic residues" evidence="1">
    <location>
        <begin position="44"/>
        <end position="56"/>
    </location>
</feature>
<protein>
    <submittedName>
        <fullName evidence="3">Uncharacterized protein</fullName>
    </submittedName>
</protein>
<dbReference type="WBParaSite" id="nRc.2.0.1.t08242-RA">
    <property type="protein sequence ID" value="nRc.2.0.1.t08242-RA"/>
    <property type="gene ID" value="nRc.2.0.1.g08242"/>
</dbReference>
<accession>A0A915I280</accession>
<evidence type="ECO:0000313" key="2">
    <source>
        <dbReference type="Proteomes" id="UP000887565"/>
    </source>
</evidence>
<feature type="region of interest" description="Disordered" evidence="1">
    <location>
        <begin position="30"/>
        <end position="56"/>
    </location>
</feature>
<evidence type="ECO:0000256" key="1">
    <source>
        <dbReference type="SAM" id="MobiDB-lite"/>
    </source>
</evidence>
<reference evidence="3" key="1">
    <citation type="submission" date="2022-11" db="UniProtKB">
        <authorList>
            <consortium name="WormBaseParasite"/>
        </authorList>
    </citation>
    <scope>IDENTIFICATION</scope>
</reference>
<organism evidence="2 3">
    <name type="scientific">Romanomermis culicivorax</name>
    <name type="common">Nematode worm</name>
    <dbReference type="NCBI Taxonomy" id="13658"/>
    <lineage>
        <taxon>Eukaryota</taxon>
        <taxon>Metazoa</taxon>
        <taxon>Ecdysozoa</taxon>
        <taxon>Nematoda</taxon>
        <taxon>Enoplea</taxon>
        <taxon>Dorylaimia</taxon>
        <taxon>Mermithida</taxon>
        <taxon>Mermithoidea</taxon>
        <taxon>Mermithidae</taxon>
        <taxon>Romanomermis</taxon>
    </lineage>
</organism>
<sequence>MSPSKASLSKMLRCRSDSCRELDPDRIGSGIQFGDGNAKSSTTLHHKTLRSSRHVGKSALQQRCQCS</sequence>
<keyword evidence="2" id="KW-1185">Reference proteome</keyword>
<evidence type="ECO:0000313" key="3">
    <source>
        <dbReference type="WBParaSite" id="nRc.2.0.1.t08242-RA"/>
    </source>
</evidence>
<name>A0A915I280_ROMCU</name>